<name>A0A0F5QB33_9HYPH</name>
<dbReference type="EMBL" id="LANJ01000016">
    <property type="protein sequence ID" value="KKC37938.1"/>
    <property type="molecule type" value="Genomic_DNA"/>
</dbReference>
<evidence type="ECO:0000313" key="2">
    <source>
        <dbReference type="EMBL" id="KKC37938.1"/>
    </source>
</evidence>
<feature type="transmembrane region" description="Helical" evidence="1">
    <location>
        <begin position="70"/>
        <end position="88"/>
    </location>
</feature>
<organism evidence="2 3">
    <name type="scientific">Devosia epidermidihirudinis</name>
    <dbReference type="NCBI Taxonomy" id="1293439"/>
    <lineage>
        <taxon>Bacteria</taxon>
        <taxon>Pseudomonadati</taxon>
        <taxon>Pseudomonadota</taxon>
        <taxon>Alphaproteobacteria</taxon>
        <taxon>Hyphomicrobiales</taxon>
        <taxon>Devosiaceae</taxon>
        <taxon>Devosia</taxon>
    </lineage>
</organism>
<sequence>MSNDKSETTELIDRQLYLDHRKSLVELGIAQIGLFDKTLILLSTGALGASALFVDTFIGDGPIHLQPILALSWLAFAATMLTNLLSYWTSWKDMETERNSWDKNYLLGNAEIPHANIWRTITSQLNISAFIFFMSGLSALLIFCFNNLGATA</sequence>
<comment type="caution">
    <text evidence="2">The sequence shown here is derived from an EMBL/GenBank/DDBJ whole genome shotgun (WGS) entry which is preliminary data.</text>
</comment>
<keyword evidence="3" id="KW-1185">Reference proteome</keyword>
<accession>A0A0F5QB33</accession>
<keyword evidence="1" id="KW-0472">Membrane</keyword>
<evidence type="ECO:0000313" key="3">
    <source>
        <dbReference type="Proteomes" id="UP000033411"/>
    </source>
</evidence>
<dbReference type="Proteomes" id="UP000033411">
    <property type="component" value="Unassembled WGS sequence"/>
</dbReference>
<keyword evidence="1" id="KW-0812">Transmembrane</keyword>
<protein>
    <recommendedName>
        <fullName evidence="4">SMODS and SLOG-associating 2TM effector domain-containing protein</fullName>
    </recommendedName>
</protein>
<keyword evidence="1" id="KW-1133">Transmembrane helix</keyword>
<proteinExistence type="predicted"/>
<feature type="transmembrane region" description="Helical" evidence="1">
    <location>
        <begin position="39"/>
        <end position="58"/>
    </location>
</feature>
<reference evidence="2 3" key="1">
    <citation type="submission" date="2015-03" db="EMBL/GenBank/DDBJ databases">
        <authorList>
            <person name="Lepp D."/>
            <person name="Hassan Y.I."/>
            <person name="Li X.-Z."/>
            <person name="Zhou T."/>
        </authorList>
    </citation>
    <scope>NUCLEOTIDE SEQUENCE [LARGE SCALE GENOMIC DNA]</scope>
    <source>
        <strain evidence="2 3">E84</strain>
    </source>
</reference>
<dbReference type="AlphaFoldDB" id="A0A0F5QB33"/>
<gene>
    <name evidence="2" type="ORF">WH87_09780</name>
</gene>
<dbReference type="OrthoDB" id="9855848at2"/>
<dbReference type="RefSeq" id="WP_046139305.1">
    <property type="nucleotide sequence ID" value="NZ_LANJ01000016.1"/>
</dbReference>
<dbReference type="PATRIC" id="fig|1293439.3.peg.1534"/>
<feature type="transmembrane region" description="Helical" evidence="1">
    <location>
        <begin position="127"/>
        <end position="148"/>
    </location>
</feature>
<evidence type="ECO:0008006" key="4">
    <source>
        <dbReference type="Google" id="ProtNLM"/>
    </source>
</evidence>
<evidence type="ECO:0000256" key="1">
    <source>
        <dbReference type="SAM" id="Phobius"/>
    </source>
</evidence>